<dbReference type="OrthoDB" id="5099682at2759"/>
<dbReference type="AlphaFoldDB" id="A0A9P8RIU7"/>
<dbReference type="RefSeq" id="XP_045953163.1">
    <property type="nucleotide sequence ID" value="XM_046103828.1"/>
</dbReference>
<feature type="domain" description="CHAT" evidence="1">
    <location>
        <begin position="3"/>
        <end position="155"/>
    </location>
</feature>
<keyword evidence="3" id="KW-1185">Reference proteome</keyword>
<evidence type="ECO:0000259" key="1">
    <source>
        <dbReference type="Pfam" id="PF12770"/>
    </source>
</evidence>
<dbReference type="Pfam" id="PF12770">
    <property type="entry name" value="CHAT"/>
    <property type="match status" value="1"/>
</dbReference>
<accession>A0A9P8RIU7</accession>
<dbReference type="InterPro" id="IPR024983">
    <property type="entry name" value="CHAT_dom"/>
</dbReference>
<reference evidence="2" key="1">
    <citation type="journal article" date="2021" name="Nat. Commun.">
        <title>Genetic determinants of endophytism in the Arabidopsis root mycobiome.</title>
        <authorList>
            <person name="Mesny F."/>
            <person name="Miyauchi S."/>
            <person name="Thiergart T."/>
            <person name="Pickel B."/>
            <person name="Atanasova L."/>
            <person name="Karlsson M."/>
            <person name="Huettel B."/>
            <person name="Barry K.W."/>
            <person name="Haridas S."/>
            <person name="Chen C."/>
            <person name="Bauer D."/>
            <person name="Andreopoulos W."/>
            <person name="Pangilinan J."/>
            <person name="LaButti K."/>
            <person name="Riley R."/>
            <person name="Lipzen A."/>
            <person name="Clum A."/>
            <person name="Drula E."/>
            <person name="Henrissat B."/>
            <person name="Kohler A."/>
            <person name="Grigoriev I.V."/>
            <person name="Martin F.M."/>
            <person name="Hacquard S."/>
        </authorList>
    </citation>
    <scope>NUCLEOTIDE SEQUENCE</scope>
    <source>
        <strain evidence="2">MPI-SDFR-AT-0073</strain>
    </source>
</reference>
<evidence type="ECO:0000313" key="3">
    <source>
        <dbReference type="Proteomes" id="UP000758603"/>
    </source>
</evidence>
<dbReference type="PANTHER" id="PTHR10098:SF108">
    <property type="entry name" value="TETRATRICOPEPTIDE REPEAT PROTEIN 28"/>
    <property type="match status" value="1"/>
</dbReference>
<protein>
    <submittedName>
        <fullName evidence="2">CHAT domain-containing protein</fullName>
    </submittedName>
</protein>
<dbReference type="Proteomes" id="UP000758603">
    <property type="component" value="Unassembled WGS sequence"/>
</dbReference>
<dbReference type="EMBL" id="JAGPXC010000009">
    <property type="protein sequence ID" value="KAH6646649.1"/>
    <property type="molecule type" value="Genomic_DNA"/>
</dbReference>
<proteinExistence type="predicted"/>
<organism evidence="2 3">
    <name type="scientific">Truncatella angustata</name>
    <dbReference type="NCBI Taxonomy" id="152316"/>
    <lineage>
        <taxon>Eukaryota</taxon>
        <taxon>Fungi</taxon>
        <taxon>Dikarya</taxon>
        <taxon>Ascomycota</taxon>
        <taxon>Pezizomycotina</taxon>
        <taxon>Sordariomycetes</taxon>
        <taxon>Xylariomycetidae</taxon>
        <taxon>Amphisphaeriales</taxon>
        <taxon>Sporocadaceae</taxon>
        <taxon>Truncatella</taxon>
    </lineage>
</organism>
<comment type="caution">
    <text evidence="2">The sequence shown here is derived from an EMBL/GenBank/DDBJ whole genome shotgun (WGS) entry which is preliminary data.</text>
</comment>
<dbReference type="PANTHER" id="PTHR10098">
    <property type="entry name" value="RAPSYN-RELATED"/>
    <property type="match status" value="1"/>
</dbReference>
<gene>
    <name evidence="2" type="ORF">BKA67DRAFT_580145</name>
</gene>
<dbReference type="GeneID" id="70132719"/>
<evidence type="ECO:0000313" key="2">
    <source>
        <dbReference type="EMBL" id="KAH6646649.1"/>
    </source>
</evidence>
<name>A0A9P8RIU7_9PEZI</name>
<sequence>MMSSVALADGEELTVGELLGRRLKTYLVVLSACDTGIGQLTDGDDVMGFSRSLLAAGVKNIVVSLWPVHDLATSFLMKRFYEQLQKGQRVSAALREAQNVVKQLKPDEMDRYVVELRKECGEDTFARSIAPEKENPWQHKVYSQPRFWAPFIFIGLR</sequence>